<accession>A0AAX6MYV0</accession>
<evidence type="ECO:0000313" key="4">
    <source>
        <dbReference type="Proteomes" id="UP001369815"/>
    </source>
</evidence>
<feature type="compositionally biased region" description="Low complexity" evidence="1">
    <location>
        <begin position="163"/>
        <end position="172"/>
    </location>
</feature>
<name>A0AAX6MYV0_9PEZI</name>
<feature type="region of interest" description="Disordered" evidence="1">
    <location>
        <begin position="105"/>
        <end position="261"/>
    </location>
</feature>
<feature type="compositionally biased region" description="Basic and acidic residues" evidence="1">
    <location>
        <begin position="242"/>
        <end position="255"/>
    </location>
</feature>
<feature type="compositionally biased region" description="Basic residues" evidence="1">
    <location>
        <begin position="124"/>
        <end position="138"/>
    </location>
</feature>
<proteinExistence type="predicted"/>
<feature type="compositionally biased region" description="Basic residues" evidence="1">
    <location>
        <begin position="229"/>
        <end position="241"/>
    </location>
</feature>
<feature type="compositionally biased region" description="Low complexity" evidence="1">
    <location>
        <begin position="105"/>
        <end position="123"/>
    </location>
</feature>
<dbReference type="EMBL" id="JBANMG010000001">
    <property type="protein sequence ID" value="KAK6957789.1"/>
    <property type="molecule type" value="Genomic_DNA"/>
</dbReference>
<gene>
    <name evidence="3" type="ORF">Daesc_000578</name>
</gene>
<feature type="transmembrane region" description="Helical" evidence="2">
    <location>
        <begin position="73"/>
        <end position="94"/>
    </location>
</feature>
<evidence type="ECO:0000256" key="2">
    <source>
        <dbReference type="SAM" id="Phobius"/>
    </source>
</evidence>
<protein>
    <submittedName>
        <fullName evidence="3">Uncharacterized protein</fullName>
    </submittedName>
</protein>
<sequence length="261" mass="29431">MPPLKPSRKFARDVLSNLVSRSQPSTATPTTKLNLARKIHDFAFRTLLPRLATDVSTVPEGYGRSPSGPDPGAVAGIVLGSVAGFILLLWIIYWCVNLGSPAPAVEEGSVSGVGASSSVVSYRSRPKVHRHRHSHHSRSSQQYSPHRRKETIEITRRDRTVRRSPSSSPARAPEVDQIVVLEEHNRSRSRTRSRSRSRSPPRNISRPRPPPSRSDGDDEIVVLEEHTPPRRGSRGYRRRSSERRSAQYRDVEYRRRSSSRR</sequence>
<feature type="compositionally biased region" description="Basic residues" evidence="1">
    <location>
        <begin position="187"/>
        <end position="199"/>
    </location>
</feature>
<reference evidence="3 4" key="1">
    <citation type="journal article" date="2024" name="Front Chem Biol">
        <title>Unveiling the potential of Daldinia eschscholtzii MFLUCC 19-0629 through bioactivity and bioinformatics studies for enhanced sustainable agriculture production.</title>
        <authorList>
            <person name="Brooks S."/>
            <person name="Weaver J.A."/>
            <person name="Klomchit A."/>
            <person name="Alharthi S.A."/>
            <person name="Onlamun T."/>
            <person name="Nurani R."/>
            <person name="Vong T.K."/>
            <person name="Alberti F."/>
            <person name="Greco C."/>
        </authorList>
    </citation>
    <scope>NUCLEOTIDE SEQUENCE [LARGE SCALE GENOMIC DNA]</scope>
    <source>
        <strain evidence="3">MFLUCC 19-0629</strain>
    </source>
</reference>
<keyword evidence="2" id="KW-0472">Membrane</keyword>
<keyword evidence="2" id="KW-0812">Transmembrane</keyword>
<dbReference type="AlphaFoldDB" id="A0AAX6MYV0"/>
<evidence type="ECO:0000256" key="1">
    <source>
        <dbReference type="SAM" id="MobiDB-lite"/>
    </source>
</evidence>
<comment type="caution">
    <text evidence="3">The sequence shown here is derived from an EMBL/GenBank/DDBJ whole genome shotgun (WGS) entry which is preliminary data.</text>
</comment>
<keyword evidence="2" id="KW-1133">Transmembrane helix</keyword>
<organism evidence="3 4">
    <name type="scientific">Daldinia eschscholtzii</name>
    <dbReference type="NCBI Taxonomy" id="292717"/>
    <lineage>
        <taxon>Eukaryota</taxon>
        <taxon>Fungi</taxon>
        <taxon>Dikarya</taxon>
        <taxon>Ascomycota</taxon>
        <taxon>Pezizomycotina</taxon>
        <taxon>Sordariomycetes</taxon>
        <taxon>Xylariomycetidae</taxon>
        <taxon>Xylariales</taxon>
        <taxon>Hypoxylaceae</taxon>
        <taxon>Daldinia</taxon>
    </lineage>
</organism>
<keyword evidence="4" id="KW-1185">Reference proteome</keyword>
<dbReference type="Proteomes" id="UP001369815">
    <property type="component" value="Unassembled WGS sequence"/>
</dbReference>
<evidence type="ECO:0000313" key="3">
    <source>
        <dbReference type="EMBL" id="KAK6957789.1"/>
    </source>
</evidence>